<name>A0A430J834_9BACL</name>
<dbReference type="GO" id="GO:0016740">
    <property type="term" value="F:transferase activity"/>
    <property type="evidence" value="ECO:0007669"/>
    <property type="project" value="UniProtKB-KW"/>
</dbReference>
<protein>
    <submittedName>
        <fullName evidence="2">Glycosyltransferase family 2 protein</fullName>
    </submittedName>
</protein>
<dbReference type="Proteomes" id="UP000276128">
    <property type="component" value="Unassembled WGS sequence"/>
</dbReference>
<dbReference type="Pfam" id="PF13181">
    <property type="entry name" value="TPR_8"/>
    <property type="match status" value="1"/>
</dbReference>
<reference evidence="2 3" key="1">
    <citation type="submission" date="2018-12" db="EMBL/GenBank/DDBJ databases">
        <title>Bacillus ochoae sp. nov., Paenibacillus whitsoniae sp. nov., Paenibacillus spiritus sp. nov. Isolated from the Mars Exploration Rover during spacecraft assembly.</title>
        <authorList>
            <person name="Seuylemezian A."/>
            <person name="Vaishampayan P."/>
        </authorList>
    </citation>
    <scope>NUCLEOTIDE SEQUENCE [LARGE SCALE GENOMIC DNA]</scope>
    <source>
        <strain evidence="2 3">MER 54</strain>
    </source>
</reference>
<accession>A0A430J834</accession>
<sequence>MIVKNEEQSLARCLNSVASIADEIVIVDTGSTDRTKEIAASFGAVIYDFAWRDDFGAARNFAFSKATQEYILWLDADDELEEVDRIKFKELKHTLDPSVDSVSMNYHLAFDEAGNVTSSLRRNRLVKRSRGFKWEGLVHEALLVHGQTYAADIAITHKKDKVYTDRNLRIYRKREAEDDSFSPRDLFYFANELKDHAYFDEAIAYYNRFLATDQGWIEDVYASCLRLGECYAALGDTHRMLQSYLRALIYDKPRAEMCCRVGAYFLERNRLEQAVFWYETAAQATMPEGNMGPIDHAAWTWLPHLQLCVCYDRLGQHHLAFEHNEKAYALNPSHPSMQYNRNYFAKKFKLEKLELNET</sequence>
<dbReference type="OrthoDB" id="9815923at2"/>
<dbReference type="SMART" id="SM00028">
    <property type="entry name" value="TPR"/>
    <property type="match status" value="3"/>
</dbReference>
<evidence type="ECO:0000313" key="2">
    <source>
        <dbReference type="EMBL" id="RTE05842.1"/>
    </source>
</evidence>
<dbReference type="Gene3D" id="1.25.40.10">
    <property type="entry name" value="Tetratricopeptide repeat domain"/>
    <property type="match status" value="2"/>
</dbReference>
<dbReference type="SUPFAM" id="SSF48452">
    <property type="entry name" value="TPR-like"/>
    <property type="match status" value="1"/>
</dbReference>
<dbReference type="EMBL" id="RXHU01000078">
    <property type="protein sequence ID" value="RTE05842.1"/>
    <property type="molecule type" value="Genomic_DNA"/>
</dbReference>
<dbReference type="AlphaFoldDB" id="A0A430J834"/>
<dbReference type="Gene3D" id="3.90.550.10">
    <property type="entry name" value="Spore Coat Polysaccharide Biosynthesis Protein SpsA, Chain A"/>
    <property type="match status" value="1"/>
</dbReference>
<organism evidence="2 3">
    <name type="scientific">Paenibacillus whitsoniae</name>
    <dbReference type="NCBI Taxonomy" id="2496558"/>
    <lineage>
        <taxon>Bacteria</taxon>
        <taxon>Bacillati</taxon>
        <taxon>Bacillota</taxon>
        <taxon>Bacilli</taxon>
        <taxon>Bacillales</taxon>
        <taxon>Paenibacillaceae</taxon>
        <taxon>Paenibacillus</taxon>
    </lineage>
</organism>
<keyword evidence="3" id="KW-1185">Reference proteome</keyword>
<dbReference type="PANTHER" id="PTHR43630">
    <property type="entry name" value="POLY-BETA-1,6-N-ACETYL-D-GLUCOSAMINE SYNTHASE"/>
    <property type="match status" value="1"/>
</dbReference>
<dbReference type="CDD" id="cd02511">
    <property type="entry name" value="Beta4Glucosyltransferase"/>
    <property type="match status" value="1"/>
</dbReference>
<evidence type="ECO:0000259" key="1">
    <source>
        <dbReference type="Pfam" id="PF00535"/>
    </source>
</evidence>
<dbReference type="Pfam" id="PF00535">
    <property type="entry name" value="Glycos_transf_2"/>
    <property type="match status" value="1"/>
</dbReference>
<evidence type="ECO:0000313" key="3">
    <source>
        <dbReference type="Proteomes" id="UP000276128"/>
    </source>
</evidence>
<gene>
    <name evidence="2" type="ORF">EJQ19_24055</name>
</gene>
<proteinExistence type="predicted"/>
<comment type="caution">
    <text evidence="2">The sequence shown here is derived from an EMBL/GenBank/DDBJ whole genome shotgun (WGS) entry which is preliminary data.</text>
</comment>
<feature type="domain" description="Glycosyltransferase 2-like" evidence="1">
    <location>
        <begin position="1"/>
        <end position="82"/>
    </location>
</feature>
<keyword evidence="2" id="KW-0808">Transferase</keyword>
<dbReference type="InterPro" id="IPR001173">
    <property type="entry name" value="Glyco_trans_2-like"/>
</dbReference>
<dbReference type="InterPro" id="IPR011990">
    <property type="entry name" value="TPR-like_helical_dom_sf"/>
</dbReference>
<dbReference type="InterPro" id="IPR019734">
    <property type="entry name" value="TPR_rpt"/>
</dbReference>
<dbReference type="InterPro" id="IPR029044">
    <property type="entry name" value="Nucleotide-diphossugar_trans"/>
</dbReference>
<dbReference type="PANTHER" id="PTHR43630:SF2">
    <property type="entry name" value="GLYCOSYLTRANSFERASE"/>
    <property type="match status" value="1"/>
</dbReference>
<dbReference type="SUPFAM" id="SSF53448">
    <property type="entry name" value="Nucleotide-diphospho-sugar transferases"/>
    <property type="match status" value="1"/>
</dbReference>